<evidence type="ECO:0000313" key="1">
    <source>
        <dbReference type="EMBL" id="VAW18166.1"/>
    </source>
</evidence>
<accession>A0A3B0UEY3</accession>
<protein>
    <submittedName>
        <fullName evidence="1">Uncharacterized protein</fullName>
    </submittedName>
</protein>
<organism evidence="1">
    <name type="scientific">hydrothermal vent metagenome</name>
    <dbReference type="NCBI Taxonomy" id="652676"/>
    <lineage>
        <taxon>unclassified sequences</taxon>
        <taxon>metagenomes</taxon>
        <taxon>ecological metagenomes</taxon>
    </lineage>
</organism>
<sequence length="43" mass="4491">FIPALGEATLSGVAIKTDSKTGLCLKISPFRIGGSLEQVLPDF</sequence>
<dbReference type="EMBL" id="UOEO01000086">
    <property type="protein sequence ID" value="VAW18166.1"/>
    <property type="molecule type" value="Genomic_DNA"/>
</dbReference>
<dbReference type="AlphaFoldDB" id="A0A3B0UEY3"/>
<reference evidence="1" key="1">
    <citation type="submission" date="2018-06" db="EMBL/GenBank/DDBJ databases">
        <authorList>
            <person name="Zhirakovskaya E."/>
        </authorList>
    </citation>
    <scope>NUCLEOTIDE SEQUENCE</scope>
</reference>
<feature type="non-terminal residue" evidence="1">
    <location>
        <position position="1"/>
    </location>
</feature>
<proteinExistence type="predicted"/>
<name>A0A3B0UEY3_9ZZZZ</name>
<gene>
    <name evidence="1" type="ORF">MNBD_ALPHA12-1158</name>
</gene>